<organism evidence="9 10">
    <name type="scientific">Phycomyces blakesleeanus (strain ATCC 8743b / DSM 1359 / FGSC 10004 / NBRC 33097 / NRRL 1555)</name>
    <dbReference type="NCBI Taxonomy" id="763407"/>
    <lineage>
        <taxon>Eukaryota</taxon>
        <taxon>Fungi</taxon>
        <taxon>Fungi incertae sedis</taxon>
        <taxon>Mucoromycota</taxon>
        <taxon>Mucoromycotina</taxon>
        <taxon>Mucoromycetes</taxon>
        <taxon>Mucorales</taxon>
        <taxon>Phycomycetaceae</taxon>
        <taxon>Phycomyces</taxon>
    </lineage>
</organism>
<protein>
    <recommendedName>
        <fullName evidence="6 7">Long-chain-fatty-acid--CoA ligase</fullName>
        <ecNumber evidence="6 7">6.2.1.3</ecNumber>
    </recommendedName>
</protein>
<comment type="catalytic activity">
    <reaction evidence="7">
        <text>a long-chain fatty acid + ATP + CoA = a long-chain fatty acyl-CoA + AMP + diphosphate</text>
        <dbReference type="Rhea" id="RHEA:15421"/>
        <dbReference type="ChEBI" id="CHEBI:30616"/>
        <dbReference type="ChEBI" id="CHEBI:33019"/>
        <dbReference type="ChEBI" id="CHEBI:57287"/>
        <dbReference type="ChEBI" id="CHEBI:57560"/>
        <dbReference type="ChEBI" id="CHEBI:83139"/>
        <dbReference type="ChEBI" id="CHEBI:456215"/>
        <dbReference type="EC" id="6.2.1.3"/>
    </reaction>
</comment>
<evidence type="ECO:0000256" key="7">
    <source>
        <dbReference type="RuleBase" id="RU369030"/>
    </source>
</evidence>
<evidence type="ECO:0000259" key="8">
    <source>
        <dbReference type="Pfam" id="PF00501"/>
    </source>
</evidence>
<keyword evidence="7" id="KW-0443">Lipid metabolism</keyword>
<dbReference type="InterPro" id="IPR045311">
    <property type="entry name" value="LC-FACS_euk"/>
</dbReference>
<dbReference type="InterPro" id="IPR000873">
    <property type="entry name" value="AMP-dep_synth/lig_dom"/>
</dbReference>
<dbReference type="GO" id="GO:0005783">
    <property type="term" value="C:endoplasmic reticulum"/>
    <property type="evidence" value="ECO:0007669"/>
    <property type="project" value="TreeGrafter"/>
</dbReference>
<comment type="function">
    <text evidence="7">Catalyzes the conversion of long-chain fatty acids to their active form acyl-CoAs for both synthesis of cellular lipids, and degradation via beta-oxidation.</text>
</comment>
<dbReference type="OrthoDB" id="1700726at2759"/>
<keyword evidence="3 7" id="KW-0547">Nucleotide-binding</keyword>
<dbReference type="InterPro" id="IPR020845">
    <property type="entry name" value="AMP-binding_CS"/>
</dbReference>
<dbReference type="VEuPathDB" id="FungiDB:PHYBLDRAFT_184589"/>
<dbReference type="EC" id="6.2.1.3" evidence="6 7"/>
<proteinExistence type="inferred from homology"/>
<evidence type="ECO:0000256" key="1">
    <source>
        <dbReference type="ARBA" id="ARBA00006432"/>
    </source>
</evidence>
<evidence type="ECO:0000256" key="2">
    <source>
        <dbReference type="ARBA" id="ARBA00022598"/>
    </source>
</evidence>
<dbReference type="GeneID" id="28999863"/>
<dbReference type="GO" id="GO:0016020">
    <property type="term" value="C:membrane"/>
    <property type="evidence" value="ECO:0007669"/>
    <property type="project" value="TreeGrafter"/>
</dbReference>
<comment type="similarity">
    <text evidence="1 7">Belongs to the ATP-dependent AMP-binding enzyme family.</text>
</comment>
<dbReference type="PANTHER" id="PTHR43272">
    <property type="entry name" value="LONG-CHAIN-FATTY-ACID--COA LIGASE"/>
    <property type="match status" value="1"/>
</dbReference>
<keyword evidence="5 7" id="KW-0067">ATP-binding</keyword>
<evidence type="ECO:0000313" key="10">
    <source>
        <dbReference type="Proteomes" id="UP000077315"/>
    </source>
</evidence>
<sequence>MPIDLNNQTIQVPDSKRPGQTAIYRNSSFPELIESVKPEIKTTYDIFANGLSISRNKPCFGRRPLINAQTGEYGPYEWETYQEVSDRIDNFGSGLLDLFENTLNIKDSKAHPVGIWSVNRPEWTITDITCSAYSLFIVALYDSLGPEAVEYAINHSELQIVVCSIEHIPKLLKISEKIPSLKVIISLDPFEGPGSIISTLDTDIIAMAAEKNIHLVEFKAVEKLGETKKKPHRCAAPDDLTCIMYTSGTTGLPKGAMITQDNCVISVSAIYLRYCPKQTDISISYLPLAHIFARLADWMLILAGSQIGYFRGDMSLLMNDIQTLQPTFMIIVPRLLNRIYSNIAQATILAPGIKGAIARKAVSAKIERLSSGGGVNHAFWDPLIFNKIKSVLGGRVRTMITGAAPIANDILQFMRIVLGCSLVEGYGATETSAAATGQDLTEYTAGHVGAPFPANEIKLVDIPDMNYLSTDKPFPRGEVCVRGRNIFIGYYKDEEKTREVLDSEGWYHTGDVGAINERGCLRLIDRKKNIFKLAQGEYIAPEKIENIYVKEPLVSQIFVHGDSLQPCLVAVIVPDPVALNKLAQQVVPEETLDYQGQCDNPAIQEAVLTQLNYAAKKGGLLGFEMAKAIYLETDPFSTENDILTPSFKLKRHQAMIHYEKRIAELYGKLDIKNEKAIFNKQQQ</sequence>
<evidence type="ECO:0000256" key="4">
    <source>
        <dbReference type="ARBA" id="ARBA00022832"/>
    </source>
</evidence>
<evidence type="ECO:0000256" key="3">
    <source>
        <dbReference type="ARBA" id="ARBA00022741"/>
    </source>
</evidence>
<dbReference type="Pfam" id="PF00501">
    <property type="entry name" value="AMP-binding"/>
    <property type="match status" value="1"/>
</dbReference>
<dbReference type="GO" id="GO:0004467">
    <property type="term" value="F:long-chain fatty acid-CoA ligase activity"/>
    <property type="evidence" value="ECO:0007669"/>
    <property type="project" value="UniProtKB-EC"/>
</dbReference>
<dbReference type="Proteomes" id="UP000077315">
    <property type="component" value="Unassembled WGS sequence"/>
</dbReference>
<dbReference type="PROSITE" id="PS00455">
    <property type="entry name" value="AMP_BINDING"/>
    <property type="match status" value="1"/>
</dbReference>
<accession>A0A167RCL1</accession>
<name>A0A167RCL1_PHYB8</name>
<feature type="domain" description="AMP-dependent synthetase/ligase" evidence="8">
    <location>
        <begin position="74"/>
        <end position="491"/>
    </location>
</feature>
<dbReference type="Gene3D" id="3.40.50.12780">
    <property type="entry name" value="N-terminal domain of ligase-like"/>
    <property type="match status" value="1"/>
</dbReference>
<dbReference type="AlphaFoldDB" id="A0A167RCL1"/>
<evidence type="ECO:0000313" key="9">
    <source>
        <dbReference type="EMBL" id="OAD81348.1"/>
    </source>
</evidence>
<keyword evidence="4 7" id="KW-0276">Fatty acid metabolism</keyword>
<dbReference type="CDD" id="cd05927">
    <property type="entry name" value="LC-FACS_euk"/>
    <property type="match status" value="1"/>
</dbReference>
<dbReference type="RefSeq" id="XP_018299388.1">
    <property type="nucleotide sequence ID" value="XM_018438957.1"/>
</dbReference>
<dbReference type="EMBL" id="KV440971">
    <property type="protein sequence ID" value="OAD81348.1"/>
    <property type="molecule type" value="Genomic_DNA"/>
</dbReference>
<keyword evidence="2 7" id="KW-0436">Ligase</keyword>
<reference evidence="10" key="1">
    <citation type="submission" date="2015-06" db="EMBL/GenBank/DDBJ databases">
        <title>Expansion of signal transduction pathways in fungi by whole-genome duplication.</title>
        <authorList>
            <consortium name="DOE Joint Genome Institute"/>
            <person name="Corrochano L.M."/>
            <person name="Kuo A."/>
            <person name="Marcet-Houben M."/>
            <person name="Polaino S."/>
            <person name="Salamov A."/>
            <person name="Villalobos J.M."/>
            <person name="Alvarez M.I."/>
            <person name="Avalos J."/>
            <person name="Benito E.P."/>
            <person name="Benoit I."/>
            <person name="Burger G."/>
            <person name="Camino L.P."/>
            <person name="Canovas D."/>
            <person name="Cerda-Olmedo E."/>
            <person name="Cheng J.-F."/>
            <person name="Dominguez A."/>
            <person name="Elias M."/>
            <person name="Eslava A.P."/>
            <person name="Glaser F."/>
            <person name="Grimwood J."/>
            <person name="Gutierrez G."/>
            <person name="Heitman J."/>
            <person name="Henrissat B."/>
            <person name="Iturriaga E.A."/>
            <person name="Lang B.F."/>
            <person name="Lavin J.L."/>
            <person name="Lee S."/>
            <person name="Li W."/>
            <person name="Lindquist E."/>
            <person name="Lopez-Garcia S."/>
            <person name="Luque E.M."/>
            <person name="Marcos A.T."/>
            <person name="Martin J."/>
            <person name="McCluskey K."/>
            <person name="Medina H.R."/>
            <person name="Miralles-Duran A."/>
            <person name="Miyazaki A."/>
            <person name="Munoz-Torres E."/>
            <person name="Oguiza J.A."/>
            <person name="Ohm R."/>
            <person name="Olmedo M."/>
            <person name="Orejas M."/>
            <person name="Ortiz-Castellanos L."/>
            <person name="Pisabarro A.G."/>
            <person name="Rodriguez-Romero J."/>
            <person name="Ruiz-Herrera J."/>
            <person name="Ruiz-Vazquez R."/>
            <person name="Sanz C."/>
            <person name="Schackwitz W."/>
            <person name="Schmutz J."/>
            <person name="Shahriari M."/>
            <person name="Shelest E."/>
            <person name="Silva-Franco F."/>
            <person name="Soanes D."/>
            <person name="Syed K."/>
            <person name="Tagua V.G."/>
            <person name="Talbot N.J."/>
            <person name="Thon M."/>
            <person name="De vries R.P."/>
            <person name="Wiebenga A."/>
            <person name="Yadav J.S."/>
            <person name="Braun E.L."/>
            <person name="Baker S."/>
            <person name="Garre V."/>
            <person name="Horwitz B."/>
            <person name="Torres-Martinez S."/>
            <person name="Idnurm A."/>
            <person name="Herrera-Estrella A."/>
            <person name="Gabaldon T."/>
            <person name="Grigoriev I.V."/>
        </authorList>
    </citation>
    <scope>NUCLEOTIDE SEQUENCE [LARGE SCALE GENOMIC DNA]</scope>
    <source>
        <strain evidence="10">NRRL 1555(-)</strain>
    </source>
</reference>
<evidence type="ECO:0000256" key="5">
    <source>
        <dbReference type="ARBA" id="ARBA00022840"/>
    </source>
</evidence>
<dbReference type="PANTHER" id="PTHR43272:SF33">
    <property type="entry name" value="AMP-BINDING DOMAIN-CONTAINING PROTEIN-RELATED"/>
    <property type="match status" value="1"/>
</dbReference>
<dbReference type="SUPFAM" id="SSF56801">
    <property type="entry name" value="Acetyl-CoA synthetase-like"/>
    <property type="match status" value="1"/>
</dbReference>
<gene>
    <name evidence="9" type="ORF">PHYBLDRAFT_184589</name>
</gene>
<dbReference type="GO" id="GO:0005524">
    <property type="term" value="F:ATP binding"/>
    <property type="evidence" value="ECO:0007669"/>
    <property type="project" value="UniProtKB-KW"/>
</dbReference>
<evidence type="ECO:0000256" key="6">
    <source>
        <dbReference type="ARBA" id="ARBA00026121"/>
    </source>
</evidence>
<dbReference type="InParanoid" id="A0A167RCL1"/>
<keyword evidence="10" id="KW-1185">Reference proteome</keyword>
<dbReference type="InterPro" id="IPR042099">
    <property type="entry name" value="ANL_N_sf"/>
</dbReference>
<dbReference type="STRING" id="763407.A0A167RCL1"/>